<dbReference type="OrthoDB" id="3653265at2"/>
<dbReference type="KEGG" id="snk:CP967_17270"/>
<dbReference type="PANTHER" id="PTHR40254">
    <property type="entry name" value="BLR0577 PROTEIN"/>
    <property type="match status" value="1"/>
</dbReference>
<feature type="domain" description="FAD-dependent urate hydroxylase HpyO/Asp monooxygenase CreE-like FAD/NAD(P)-binding" evidence="1">
    <location>
        <begin position="34"/>
        <end position="200"/>
    </location>
</feature>
<evidence type="ECO:0000259" key="1">
    <source>
        <dbReference type="Pfam" id="PF13454"/>
    </source>
</evidence>
<sequence>MFRGRTVEYRVGSSAPGAAVARGLLDAVGVHRIAVVGSGPRGLSVIERLGARLAAEPRTAKARPVEIYLIDPVEVGCGRVWRSDQPEWFMMNTVADEISAFSGTPDDGPHRAGAGPSFGEWWRATDADHPGPNSYAPRAVYGRYMRFVLSAVRGGLPAGVNLHELRLSVEDLTRTGDGYQLRLSDGSRLSVDRVVLTTGHARPGPSGEQRELAQFASDRPGLRYIQGDSAADMDLDNVSSASTVGILGLGLSFYDVMAAFTLGRGGTFKEDAEGRLTYLPSGAEPMLVAGSRSGMPLPARGRNQKSATDPYRPLLFTVEHVRHRTPGKSPDGPVDFRADVWPWLHAEMNLVYYGTEIRHRHGAGREAEFKAGLAVPAGSPVPDVAAAAQRYGVRDLPPLDLDRLARPFAGRTYDDHAAFECDLLEVLRRDLVEAARGNVESPLKAALDVLRDTRGVIREFVDYSGLEPGSHRDDFLGWYVPRSSFLAAGPPPVRLAQAAALIRAGVLRIVGPGTRFVPDPASGRFRTRSPQVAGSEVTVDTVLDARIPPPDLRRDPSPLTRRLREQGIWTSYVNGTGDQAFDTGGVAVTRSPYHPVTTGRTADTGLYVLGIPTEHTRWFMQAGSSRPGIWSDFVYDADAIAGHALERDGAVRTPAPGPAGTLPGSPCLQGF</sequence>
<dbReference type="InterPro" id="IPR052189">
    <property type="entry name" value="L-asp_N-monooxygenase_NS-form"/>
</dbReference>
<reference evidence="2 3" key="1">
    <citation type="submission" date="2017-09" db="EMBL/GenBank/DDBJ databases">
        <authorList>
            <person name="Lee N."/>
            <person name="Cho B.-K."/>
        </authorList>
    </citation>
    <scope>NUCLEOTIDE SEQUENCE [LARGE SCALE GENOMIC DNA]</scope>
    <source>
        <strain evidence="2 3">ATCC 12769</strain>
    </source>
</reference>
<dbReference type="Proteomes" id="UP000326178">
    <property type="component" value="Chromosome"/>
</dbReference>
<dbReference type="SUPFAM" id="SSF51905">
    <property type="entry name" value="FAD/NAD(P)-binding domain"/>
    <property type="match status" value="1"/>
</dbReference>
<organism evidence="2 3">
    <name type="scientific">Streptomyces nitrosporeus</name>
    <dbReference type="NCBI Taxonomy" id="28894"/>
    <lineage>
        <taxon>Bacteria</taxon>
        <taxon>Bacillati</taxon>
        <taxon>Actinomycetota</taxon>
        <taxon>Actinomycetes</taxon>
        <taxon>Kitasatosporales</taxon>
        <taxon>Streptomycetaceae</taxon>
        <taxon>Streptomyces</taxon>
    </lineage>
</organism>
<keyword evidence="3" id="KW-1185">Reference proteome</keyword>
<accession>A0A5J6FBJ8</accession>
<dbReference type="EMBL" id="CP023702">
    <property type="protein sequence ID" value="QEU73511.1"/>
    <property type="molecule type" value="Genomic_DNA"/>
</dbReference>
<gene>
    <name evidence="2" type="ORF">CP967_17270</name>
</gene>
<protein>
    <recommendedName>
        <fullName evidence="1">FAD-dependent urate hydroxylase HpyO/Asp monooxygenase CreE-like FAD/NAD(P)-binding domain-containing protein</fullName>
    </recommendedName>
</protein>
<proteinExistence type="predicted"/>
<dbReference type="InterPro" id="IPR038732">
    <property type="entry name" value="HpyO/CreE_NAD-binding"/>
</dbReference>
<name>A0A5J6FBJ8_9ACTN</name>
<dbReference type="PANTHER" id="PTHR40254:SF1">
    <property type="entry name" value="BLR0577 PROTEIN"/>
    <property type="match status" value="1"/>
</dbReference>
<dbReference type="Pfam" id="PF13454">
    <property type="entry name" value="NAD_binding_9"/>
    <property type="match status" value="1"/>
</dbReference>
<evidence type="ECO:0000313" key="2">
    <source>
        <dbReference type="EMBL" id="QEU73511.1"/>
    </source>
</evidence>
<dbReference type="AlphaFoldDB" id="A0A5J6FBJ8"/>
<evidence type="ECO:0000313" key="3">
    <source>
        <dbReference type="Proteomes" id="UP000326178"/>
    </source>
</evidence>
<dbReference type="InterPro" id="IPR036188">
    <property type="entry name" value="FAD/NAD-bd_sf"/>
</dbReference>